<evidence type="ECO:0000256" key="2">
    <source>
        <dbReference type="ARBA" id="ARBA00009320"/>
    </source>
</evidence>
<evidence type="ECO:0000256" key="4">
    <source>
        <dbReference type="RuleBase" id="RU004106"/>
    </source>
</evidence>
<evidence type="ECO:0000256" key="3">
    <source>
        <dbReference type="ARBA" id="ARBA00022898"/>
    </source>
</evidence>
<keyword evidence="6" id="KW-0808">Transferase</keyword>
<dbReference type="SUPFAM" id="SSF56752">
    <property type="entry name" value="D-aminoacid aminotransferase-like PLP-dependent enzymes"/>
    <property type="match status" value="1"/>
</dbReference>
<dbReference type="InterPro" id="IPR036038">
    <property type="entry name" value="Aminotransferase-like"/>
</dbReference>
<keyword evidence="3 5" id="KW-0663">Pyridoxal phosphate</keyword>
<reference evidence="7" key="1">
    <citation type="submission" date="2016-11" db="EMBL/GenBank/DDBJ databases">
        <authorList>
            <person name="Varghese N."/>
            <person name="Submissions S."/>
        </authorList>
    </citation>
    <scope>NUCLEOTIDE SEQUENCE [LARGE SCALE GENOMIC DNA]</scope>
    <source>
        <strain evidence="7">DSM 19514</strain>
    </source>
</reference>
<evidence type="ECO:0000256" key="1">
    <source>
        <dbReference type="ARBA" id="ARBA00001933"/>
    </source>
</evidence>
<sequence length="276" mass="29688">MFAFVNGEVLDQREATISVFDHGLVTGDGVFETIAVYQGRPFALKRHLDRLSRSAKGLLLSPPDLDTVREATLSVVSKSDLRDGKVRITYTAGSSSLSSDRVDTKGTLVIACEPCSFGNGSKASVSVVPWKRNEHGALSGLKTTSYAENVLALSYAKERNAQEALFSNIANRLCEGTGSNVFVVWDDTVVTPPLSDGPLAGITRELVLEKIGGAEREIPMEVFSSSMISEVFLTSTIREVQAVVQIDGKPVGNGEIGPLTREFAKAFEELKQASSD</sequence>
<dbReference type="PROSITE" id="PS00770">
    <property type="entry name" value="AA_TRANSFER_CLASS_4"/>
    <property type="match status" value="1"/>
</dbReference>
<dbReference type="InterPro" id="IPR018300">
    <property type="entry name" value="Aminotrans_IV_CS"/>
</dbReference>
<dbReference type="EMBL" id="FQUL01000016">
    <property type="protein sequence ID" value="SHE68057.1"/>
    <property type="molecule type" value="Genomic_DNA"/>
</dbReference>
<comment type="similarity">
    <text evidence="2 4">Belongs to the class-IV pyridoxal-phosphate-dependent aminotransferase family.</text>
</comment>
<dbReference type="InterPro" id="IPR043132">
    <property type="entry name" value="BCAT-like_C"/>
</dbReference>
<dbReference type="InterPro" id="IPR001544">
    <property type="entry name" value="Aminotrans_IV"/>
</dbReference>
<gene>
    <name evidence="6" type="ORF">SAMN02745225_01316</name>
</gene>
<proteinExistence type="inferred from homology"/>
<dbReference type="STRING" id="1121881.SAMN02745225_01316"/>
<dbReference type="GO" id="GO:0008483">
    <property type="term" value="F:transaminase activity"/>
    <property type="evidence" value="ECO:0007669"/>
    <property type="project" value="UniProtKB-KW"/>
</dbReference>
<dbReference type="GO" id="GO:0046394">
    <property type="term" value="P:carboxylic acid biosynthetic process"/>
    <property type="evidence" value="ECO:0007669"/>
    <property type="project" value="UniProtKB-ARBA"/>
</dbReference>
<dbReference type="GO" id="GO:0005829">
    <property type="term" value="C:cytosol"/>
    <property type="evidence" value="ECO:0007669"/>
    <property type="project" value="TreeGrafter"/>
</dbReference>
<protein>
    <submittedName>
        <fullName evidence="6">Branched-chain amino acid aminotransferase</fullName>
    </submittedName>
</protein>
<dbReference type="Gene3D" id="3.20.10.10">
    <property type="entry name" value="D-amino Acid Aminotransferase, subunit A, domain 2"/>
    <property type="match status" value="1"/>
</dbReference>
<evidence type="ECO:0000313" key="6">
    <source>
        <dbReference type="EMBL" id="SHE68057.1"/>
    </source>
</evidence>
<dbReference type="Proteomes" id="UP000184295">
    <property type="component" value="Unassembled WGS sequence"/>
</dbReference>
<dbReference type="InterPro" id="IPR043131">
    <property type="entry name" value="BCAT-like_N"/>
</dbReference>
<comment type="cofactor">
    <cofactor evidence="1 5">
        <name>pyridoxal 5'-phosphate</name>
        <dbReference type="ChEBI" id="CHEBI:597326"/>
    </cofactor>
</comment>
<dbReference type="PANTHER" id="PTHR42743">
    <property type="entry name" value="AMINO-ACID AMINOTRANSFERASE"/>
    <property type="match status" value="1"/>
</dbReference>
<dbReference type="OrthoDB" id="9805628at2"/>
<accession>A0A1M4VGK5</accession>
<keyword evidence="6" id="KW-0032">Aminotransferase</keyword>
<dbReference type="RefSeq" id="WP_072790231.1">
    <property type="nucleotide sequence ID" value="NZ_FQUL01000016.1"/>
</dbReference>
<organism evidence="6 7">
    <name type="scientific">Ferrithrix thermotolerans DSM 19514</name>
    <dbReference type="NCBI Taxonomy" id="1121881"/>
    <lineage>
        <taxon>Bacteria</taxon>
        <taxon>Bacillati</taxon>
        <taxon>Actinomycetota</taxon>
        <taxon>Acidimicrobiia</taxon>
        <taxon>Acidimicrobiales</taxon>
        <taxon>Acidimicrobiaceae</taxon>
        <taxon>Ferrithrix</taxon>
    </lineage>
</organism>
<dbReference type="PANTHER" id="PTHR42743:SF11">
    <property type="entry name" value="AMINODEOXYCHORISMATE LYASE"/>
    <property type="match status" value="1"/>
</dbReference>
<dbReference type="InterPro" id="IPR050571">
    <property type="entry name" value="Class-IV_PLP-Dep_Aminotrnsfr"/>
</dbReference>
<name>A0A1M4VGK5_9ACTN</name>
<dbReference type="Pfam" id="PF01063">
    <property type="entry name" value="Aminotran_4"/>
    <property type="match status" value="1"/>
</dbReference>
<dbReference type="AlphaFoldDB" id="A0A1M4VGK5"/>
<evidence type="ECO:0000313" key="7">
    <source>
        <dbReference type="Proteomes" id="UP000184295"/>
    </source>
</evidence>
<evidence type="ECO:0000256" key="5">
    <source>
        <dbReference type="RuleBase" id="RU004516"/>
    </source>
</evidence>
<keyword evidence="7" id="KW-1185">Reference proteome</keyword>
<dbReference type="GO" id="GO:0008652">
    <property type="term" value="P:amino acid biosynthetic process"/>
    <property type="evidence" value="ECO:0007669"/>
    <property type="project" value="UniProtKB-ARBA"/>
</dbReference>
<dbReference type="Gene3D" id="3.30.470.10">
    <property type="match status" value="1"/>
</dbReference>
<dbReference type="FunFam" id="3.20.10.10:FF:000002">
    <property type="entry name" value="D-alanine aminotransferase"/>
    <property type="match status" value="1"/>
</dbReference>